<dbReference type="GO" id="GO:0045892">
    <property type="term" value="P:negative regulation of DNA-templated transcription"/>
    <property type="evidence" value="ECO:0007669"/>
    <property type="project" value="TreeGrafter"/>
</dbReference>
<evidence type="ECO:0000256" key="1">
    <source>
        <dbReference type="ARBA" id="ARBA00023015"/>
    </source>
</evidence>
<dbReference type="Gene3D" id="3.30.450.40">
    <property type="match status" value="1"/>
</dbReference>
<gene>
    <name evidence="6" type="ORF">Y958_14825</name>
</gene>
<name>A0A248JXS5_9PROT</name>
<dbReference type="Pfam" id="PF09339">
    <property type="entry name" value="HTH_IclR"/>
    <property type="match status" value="1"/>
</dbReference>
<dbReference type="SMART" id="SM00346">
    <property type="entry name" value="HTH_ICLR"/>
    <property type="match status" value="1"/>
</dbReference>
<dbReference type="GO" id="GO:0003677">
    <property type="term" value="F:DNA binding"/>
    <property type="evidence" value="ECO:0007669"/>
    <property type="project" value="UniProtKB-KW"/>
</dbReference>
<evidence type="ECO:0000259" key="4">
    <source>
        <dbReference type="PROSITE" id="PS51077"/>
    </source>
</evidence>
<dbReference type="Proteomes" id="UP000197153">
    <property type="component" value="Chromosome 2"/>
</dbReference>
<dbReference type="InterPro" id="IPR029016">
    <property type="entry name" value="GAF-like_dom_sf"/>
</dbReference>
<feature type="domain" description="IclR-ED" evidence="5">
    <location>
        <begin position="59"/>
        <end position="249"/>
    </location>
</feature>
<dbReference type="PROSITE" id="PS51078">
    <property type="entry name" value="ICLR_ED"/>
    <property type="match status" value="1"/>
</dbReference>
<feature type="domain" description="HTH iclR-type" evidence="4">
    <location>
        <begin position="1"/>
        <end position="58"/>
    </location>
</feature>
<dbReference type="InterPro" id="IPR014757">
    <property type="entry name" value="Tscrpt_reg_IclR_C"/>
</dbReference>
<protein>
    <submittedName>
        <fullName evidence="6">IclR family transcriptional regulator</fullName>
    </submittedName>
</protein>
<keyword evidence="7" id="KW-1185">Reference proteome</keyword>
<dbReference type="KEGG" id="nao:Y958_14825"/>
<accession>A0A248JXS5</accession>
<dbReference type="Gene3D" id="1.10.10.10">
    <property type="entry name" value="Winged helix-like DNA-binding domain superfamily/Winged helix DNA-binding domain"/>
    <property type="match status" value="1"/>
</dbReference>
<dbReference type="AlphaFoldDB" id="A0A248JXS5"/>
<evidence type="ECO:0000256" key="2">
    <source>
        <dbReference type="ARBA" id="ARBA00023125"/>
    </source>
</evidence>
<evidence type="ECO:0000313" key="7">
    <source>
        <dbReference type="Proteomes" id="UP000197153"/>
    </source>
</evidence>
<dbReference type="Pfam" id="PF01614">
    <property type="entry name" value="IclR_C"/>
    <property type="match status" value="1"/>
</dbReference>
<dbReference type="PANTHER" id="PTHR30136">
    <property type="entry name" value="HELIX-TURN-HELIX TRANSCRIPTIONAL REGULATOR, ICLR FAMILY"/>
    <property type="match status" value="1"/>
</dbReference>
<dbReference type="InterPro" id="IPR036388">
    <property type="entry name" value="WH-like_DNA-bd_sf"/>
</dbReference>
<dbReference type="EMBL" id="CP022111">
    <property type="protein sequence ID" value="ASG23515.1"/>
    <property type="molecule type" value="Genomic_DNA"/>
</dbReference>
<sequence>MSRVLDLFDLLARRRQGMTLSELSQALDVPKSTFVSSLRALVADGFLIMEGGLYQLGPGAYRLAGTILSSWSLPDLVRHYVRELASTTGESVGFAIADWDIGQAIYTDAVNSPQPVHYAMRVGLRAPLYASAAGRVLLAHAPANQRQAYFARAHLRPLTPATRTSPEQVEESLDEIRRLGYCASFGEMLPDTAAIAVPVHDANDAVLGALIVAAPIERLRNSFPALLAHTVRVGRQASGLATDDDLKGP</sequence>
<dbReference type="InterPro" id="IPR036390">
    <property type="entry name" value="WH_DNA-bd_sf"/>
</dbReference>
<keyword evidence="1" id="KW-0805">Transcription regulation</keyword>
<dbReference type="InterPro" id="IPR005471">
    <property type="entry name" value="Tscrpt_reg_IclR_N"/>
</dbReference>
<dbReference type="PANTHER" id="PTHR30136:SF35">
    <property type="entry name" value="HTH-TYPE TRANSCRIPTIONAL REGULATOR RV1719"/>
    <property type="match status" value="1"/>
</dbReference>
<evidence type="ECO:0000313" key="6">
    <source>
        <dbReference type="EMBL" id="ASG23515.1"/>
    </source>
</evidence>
<dbReference type="InterPro" id="IPR050707">
    <property type="entry name" value="HTH_MetabolicPath_Reg"/>
</dbReference>
<proteinExistence type="predicted"/>
<dbReference type="SUPFAM" id="SSF46785">
    <property type="entry name" value="Winged helix' DNA-binding domain"/>
    <property type="match status" value="1"/>
</dbReference>
<evidence type="ECO:0000259" key="5">
    <source>
        <dbReference type="PROSITE" id="PS51078"/>
    </source>
</evidence>
<dbReference type="PROSITE" id="PS51077">
    <property type="entry name" value="HTH_ICLR"/>
    <property type="match status" value="1"/>
</dbReference>
<dbReference type="SUPFAM" id="SSF55781">
    <property type="entry name" value="GAF domain-like"/>
    <property type="match status" value="1"/>
</dbReference>
<keyword evidence="2" id="KW-0238">DNA-binding</keyword>
<organism evidence="6 7">
    <name type="scientific">Nitrospirillum viridazoti CBAmc</name>
    <dbReference type="NCBI Taxonomy" id="1441467"/>
    <lineage>
        <taxon>Bacteria</taxon>
        <taxon>Pseudomonadati</taxon>
        <taxon>Pseudomonadota</taxon>
        <taxon>Alphaproteobacteria</taxon>
        <taxon>Rhodospirillales</taxon>
        <taxon>Azospirillaceae</taxon>
        <taxon>Nitrospirillum</taxon>
        <taxon>Nitrospirillum viridazoti</taxon>
    </lineage>
</organism>
<keyword evidence="3" id="KW-0804">Transcription</keyword>
<reference evidence="6 7" key="1">
    <citation type="submission" date="2017-06" db="EMBL/GenBank/DDBJ databases">
        <title>Complete genome sequence of Nitrospirillum amazonense strain CBAmC, an endophytic nitrogen-fixing and plant growth-promoting bacterium, isolated from sugarcane.</title>
        <authorList>
            <person name="Schwab S."/>
            <person name="dos Santos Teixeira K.R."/>
            <person name="Simoes Araujo J.L."/>
            <person name="Soares Vidal M."/>
            <person name="Borges de Freitas H.R."/>
            <person name="Rivello Crivelaro A.L."/>
            <person name="Bueno de Camargo Nunes A."/>
            <person name="dos Santos C.M."/>
            <person name="Palmeira da Silva Rosa D."/>
            <person name="da Silva Padilha D."/>
            <person name="da Silva E."/>
            <person name="Araujo Terra L."/>
            <person name="Soares Mendes V."/>
            <person name="Farinelli L."/>
            <person name="Magalhaes Cruz L."/>
            <person name="Baldani J.I."/>
        </authorList>
    </citation>
    <scope>NUCLEOTIDE SEQUENCE [LARGE SCALE GENOMIC DNA]</scope>
    <source>
        <strain evidence="6 7">CBAmC</strain>
    </source>
</reference>
<dbReference type="GO" id="GO:0003700">
    <property type="term" value="F:DNA-binding transcription factor activity"/>
    <property type="evidence" value="ECO:0007669"/>
    <property type="project" value="TreeGrafter"/>
</dbReference>
<evidence type="ECO:0000256" key="3">
    <source>
        <dbReference type="ARBA" id="ARBA00023163"/>
    </source>
</evidence>